<dbReference type="PANTHER" id="PTHR46043:SF13">
    <property type="entry name" value="ARM REPEAT SUPERFAMILY PROTEIN"/>
    <property type="match status" value="1"/>
</dbReference>
<feature type="non-terminal residue" evidence="3">
    <location>
        <position position="1"/>
    </location>
</feature>
<feature type="region of interest" description="Disordered" evidence="2">
    <location>
        <begin position="1570"/>
        <end position="1593"/>
    </location>
</feature>
<feature type="region of interest" description="Disordered" evidence="2">
    <location>
        <begin position="5319"/>
        <end position="5350"/>
    </location>
</feature>
<feature type="compositionally biased region" description="Low complexity" evidence="2">
    <location>
        <begin position="1656"/>
        <end position="1677"/>
    </location>
</feature>
<dbReference type="SUPFAM" id="SSF48371">
    <property type="entry name" value="ARM repeat"/>
    <property type="match status" value="8"/>
</dbReference>
<sequence length="7170" mass="736946">LTPATPLLPAAAIWSRTFKVPYSSHPPAAAIWSRTFKVPYSSLLQATVVFYYGFLHIRLGLREAGILPSVCELLGAEVGEALLPLLWASVDGPDSTPHDALGVSGSRQSAAIGADAGTAGGGGTADERAKRQKDVVQLARHVMSLFAKPGQGKAPEAKHGPSASVSRLMEGIYWLLAAAGTRSAAGVVPGGARRLEDAGRRGRTDVAAGMAEAAGLLVALWSAGEVETLRREMAAAAVGAVPGLVRLAVQYAGTSSAQGALTALWRLCLMGPSVCSRILAVTGAEDELDLVRHLREAHGVPALQHGMESDKRPVPVVSSTSATMDDEQMAVAVLRRACCELTLSYDREAFTLRECFGARESASARADDAAEVAAQAIQAAMHEAASSVDTLQGLLSDITERAVGQLSQECERMAAADKRVAGLAGTEASVRGACRLLAGDDPSLRREAAHLLRILSAYPPLLHAAEAAPVLAAALRGGDRPHGAGAAAEALGALLAWESEGAWAAEPEVDSLVVEGAMCLLGGAVEALAAAAKGGAPGGPLDDGTFEKEALEEGARVVRALGLLGPAHRGALVQHPRDPVGLLLTALQAETAQLGAGREAEASPPAARAVALDATAGALHCLCEETEVAARVMRDAAGPLVELVGRLASAGRHVALESVIGCLHRGSARDAEDAVELVLEAGGVQALALLVQKVGLAAGGVGAGLPQATWPDAPLADKTLDKGPLEETLAQQMAQGALLAMAARAGRKARLVGGRTGMRVERMQRAAEALVGLLRGSPRGRVLGGSEARLAVVLEALLADMEQGVLAPTGESDGTAPPLDGPRWPSEGGADGVMGAAEGIGERRLESIVSLLQIGMAEGEGPIKDGEARAVLARVYTALAPRTQVQCIVRGARAELVLLLKLRAVPALVGHLRWVAEMAEAEGARESALAIAELTAKALTSGGDKASHTLEEARMAVRPLVALAQRRGPRGCSGEGVAGLHSLAAVCEELREEMVAENAVTPLVDALRFGRAEERDHAASALRQLLVTAHERGLGVMLTPTTVLALAELLSETAPAGDGIATGCEAAVGALEVCSRRAGNRGVMLANGSAVEALVGVLRPGGACAAPSSTVRASAAQALLNLVGGCPKGDKWGDKGRSPGLPYGEKVGAAEAADQAEGMARGRRTRLGRLLGLGGRRWGPATKEQTRLAEAERTRVSGLVPELVAALTELPQDNGGAEGAVVRGLAGALVGVVYDGCVRHCVAAQWLEENLLWEAPWDVTDVAALVCLVDTDARAASASASSRVLARVLGCLTPHSLARVMRASSAAKVVELIGSGDGLAHRACEAVAAHAEGEAQQLADKAASAQADQVGTVDAVLEAVRALCGALPWSRLGRSAELHVAPSAAVLGELLGALVRILTVARAAKHVEAALQAAAVLLRGRYEMLLPAAREVGALEALLGGLGQPEALGAPALEAGVEAAAGLMKAQAASQKQEAPEEEEEEALEDAEATPRGVGAVTRCVERIGFTLRRASSDEVRMAAAVVVAVVAGSTRGRGALGREEILEPLAALLDSSHAGVRGHAAEALRQVACGSPGSERERGLRGNRKPRPGDAAQGAKYLTGVFLHRRKCQLGKKADAAGDAGDAEMAPLRPLLVQLVMDAQTEWVSSHSNELADTPLANGAEAGPGGAAVAAGASGTPSGSTLAITAVTTAEIRLIQEVVVAGERPGTGSAAPGGWRGLGALDAAYQAGGAMQGVVRLLHAAQAGKMEAEAREAAAEAITGLSVRSMTGLIEAAAAGLLVALAGAGAAAALMLWLQRCAEPGRAGAWLAEVGAALAHLWRKDPGLWTRTREEARRAVAGVVGLIMRDAWGAAGVETATCALADLVGAHHGAARTALEEGAQEPVLQLLGEGGAGPARDAARALAALLHAQCLQARDPVAAAGTEERDQRQSPERLDPGRRSEGADRGAATVEAGDLGEFAGAPAAAFTRLPRGLEVRLTRDQAAALLRLVPQTWDVEAAVAASRVMELASGPIGNVRLFLDGGAIELLSPLVLGGEPIHVAAVSAPGDGAGALLEQAALRALCSLATPTEGPREVTGPPSEGSKGELPAGVSVGAALGGLVRLVGKVRGQMAQEAAGSLLYAAASPGATSDAIARLAALVEQVAYDHMVARAAHADPGGASCPPQPARLPELHESDASAMAAAARCTLIAALVQPVTLAEDETAYNLRLEVGFGVRALGRGSKRALIQRGMLDSLLELVGPAVAEALVDLLELSPERPHAAGAAQYAAALQMLALGDEAVAGLVTHEAAAGLVRALRQEDPEAQQQAAGALRALVDISAGEVRNTVARANACGVLAARVGTGAGLGCRGTCAEALWRLCEGADLLPGARGGALRLAEHGAGWRQLLVDRARPPAAAIQASSGSLEGGEEAMHAAGCCAVMRLLAWVCGEGGEECARDNLCAALDLRVVRPLVLAARDSASGAERRAARESLVRLGEAAGGHAEATQVFPGGMTDGVRVEGGEGVLSELAARHHRARSGEVMRLVNVLAGEDVAGDLGSKRAPPQLEALLEQILYDALRWAGRGAVWPAPSGPEAGADAEYGAAAIAVADPGAGAGAARARVFELEGECAAMGLMELVLEGTEAAQAAAAGALDCLSLGTKVALVEAGGLKALLRLTGLGLAEAVLQLLRGVGSNTFARLGQPIGTTQGPLLTDLVASLCTLVGRDERLVHSAGPAVAATVMLLSVDVDATRAQEQSAAAAKLLCETHPTLRVLVREADAVGPLVELARRGFRFSRQDAVGALARLAADEAGACEMLQKCSAAPVLLELAVGGASPEAQQAAARCVRSCATAEDDRNREALLEAGFPEVLLGLLRAEEAQVREDAGVGLEALAHWRTSEYSEAAAAAAAARTLVEALGCCGPTLATRFRLLAALLRALLADAYVLRRWGRRDQVADVCEAVRGTFPDEAGAEGDADASSVAQEGHVLVGGPTRAERVINLAELVDATSATAPAGPDEILQRCAMEALPHLRLRTLVDVLRLPGDPAAACGEVVPAITHGELPRLQSLEAVLDASIMPLLTVVVRMWARGREGRGLRTVVGMMATHAGRCDTARSALLAEVPRLAGLLEAALRGVEEVDSALRRVSELHHARVKEELLGPQVLGALLRRAGQAGRRTELGALADMAVVLGNASHLPDAEHGLVRCVTVWGEAAWRAHSEAWPLRLDLLTAEALLKLVRADMEEAATVAGLALLGLWAEAEENRYILIKLQAPEMAVAVMIEDGVRPHAQHLAQVLLCGMTRYARATAAMVEAAQEARTLTGAMRALELPSLDSLLQASDGGEPAGASDLGFLLCALLRALYDSRMDYIAEEELREADVGHPVAPRVFQRLQQEGATPAVAAGSEHEVAESEGVPEEEEVPLGPTALEELGRLGLLDGTAAPGGAARASAEGVVQRVRQATRRVRPLLRLLQAGTTAAVLKAARGGMRCLPMELLVAVIEAGALRALVELVGMDLAEVLAYFLAQAGRESRADGAWVGDVARVLGGLAAREAGERPGGRDPTPVQDMAVLALGGVTRLLAVGDERGTAEAAAAVWGLVLGGSPVKIACQRLGVPAQLLGALQGAREAVGRVVEECARALWCVLDLEEDERNKLAEVPVLPLTADTVSTLVRRGRAGTDGGRAAAAGLTRLLVPGSEASLWLPAVAPLVRLLRRGDTSAQREQSAGALRQLAAAAVSSASGRGELDQAAAEAAERGLARVNRAADAAVTEAADLAGACAALEAWTEEARRLQEEVESPEEVEEVPEKDDEWDLDGDEWADEEERPAGQVAGEAQGAAGSSDEVPPDLTTTPVATEPGAGKEAFVLVERALEGELEDAVAHEKQPPAERRRVAAQEAAADAQRELQQSAAAVERLVGSTRERLRGLAQAVVEAVQELVDHAVGSAGEQVEQLQAAVQSALDLLDVRTEELETKGAWGPHLRGAVGDVGQLLKAIASSVDSTVGVELVRTTVEEEALTEVSLLVDALFSRPPDAHPVDQGELRDELKDVGAYTSMHLSALLEQLLWDIMLRGREYVQLQYAALAEELRQAAAGGHLAAPDAGAGAKGKAGGPAKGGAGPGARPSNETARSFEECLEAAPDAHAGALPWWARSAARVGMEGAAAGGGEGATADAAHATPEFAEREDVVSHVMRAVAKASRMEVRVQLLVDAVEHGEELVRRRASGAMASMNPVTHLEVMRAGGLVAVGELLGAAAVPALVHVVRSQFGAAGPEVDRRLSLVADALLLLTRQTERDEYTAVGQVVLHLVPLLVAAVQQPHGLAGGDGEAGGGGGGRTGGDVERWRSAAARGLALLARPNEVIRLAAAGEGGVGALLQMLGLEAADQGAKEHAAVALDSIVPYVVEAHGMDVAVTPITAQYLLGVAAAGTLNARLAALRTVHLIVWQGANQVALMQAGAARVLIRVALEGSQPLRDLAAKVLGRLTPFGSQPLSVWEDGAQSHAARLVKELLVPPPLDSPNAWLRDTDQLELYATLAEILLYDFYQAQMTEPGAAEPGLFDVLQDFVKTEEPPEGEWWADAEHMREAHHQPDPLMFGLVTRLRPGPGSRVPEDQLPEVARLPATSTNRTMSEEVLAGGGVDLGALRRAAVERLTQRLVAPGAEWERKGQHVARGLRALSAGSQAAVLRAGSFCAISTVTGAGAEAGAGVSGAQAGDAFQGGVLGALRGMGARPLAVNLRHALREGDAAAAATSAAPLGALAARGEKEGRAAVALAGAAVPALVEALRGAGGGTGRHAWLTALLRLASGADNVKIAVANSGGCRVLVDILLAAPGAKAEEGGGEAPATELEVAALDADHRDREAAAAVLHVVMQERAGLLYDSMPLTPHLVDVLLRIHRSAAEGGDGGGSRPALGILRQCAHYHRHCVTMLRAGLPQRLCNMLVASEGPPAWPARIAAETLQLLTQTALEHFPEAGAGQGAPPVHRAPVIAAQMTALLLNWTAFVHGARAGAQRRAGGQEKSSSVPSARYQKRRVGVLLEQLVYDAYATCHFPDHCAEDVGGAAAGGDGAATWRPSDEDHQQRVSVVVELVEHGGARLTAEVLPAVHCLAEASKVALLQAGVHAALIAQAGEGAEWYARARHLARLLGASAAAPGEHRGAGVAALARELVRLVGEDLRQPDRVVAALGLVRAALPTIAGLAATPEPSEVTLREAAAAVACACPAAAAPRRWEKPEETVVYNLEAEVAEARAMPALARMLRARPALRAAALETLSAIVPRSQKTAASMVACGATPWLLALLPAASRIDTSGGIRELLQSSTPQAVAATAAAGELVDAAAAFPSSPAFPCEGAVRASSDSQHERGPSGGEDSDVGVGGAAPGTPEEVEAVLELLRSAALDDRSKRAVLEAGAVQALLSLSRAASVSEAGREAAAATVGQLAVYGEPTVWQARGAREVERLTEVVQSQRWDRLTLALSKAERAEGGSRGAAEADATLGSSAGWVLEATLACLLLDMTAAMSAEWGGVKRHDIEEALPRCFESGTPGAAQLEELSSALAQALEAGEETALRGIAVAAQCLSLGTRMGLVDLGAGAALACVAGPAALPPLMRSLQRMAKAGRNEGLRVVGRGLEIAVGVEQPPGGEALPTPAADLLRWLLTQAQGERAEQRAQAAGALRGMAALGEPVTAVALPGGAVQILVACISEDGDASAVSEMRADATTALWRLLDSLPYPTRGLAEGDAMRGHVTVPPAGLDALVRLLLCAEVGAAEAAAGVLGTEACAQGVNRAGVLACGAVEALVQQAQLGCVGVQTQAKAALLALVSSAGADDGETAAVEGAAEEGGMETPALLPAGAGEGEQPSARPMSDRQLAMLQARLQAGAAVEELATLLFEGRGERWAEAGGGDHLAAIMEQLVYDCCDATDVQRRMRQRASTQAQMEADQAEALRREDRVLAWGKAQGWVSRLLDRDAYVAQRTRTNQQAHTAAAAAEMSPARDGDSARVALLAHLVQAAPGHVRDEAADFLRHVAPRTKADVIKGCGGVAPLVRALRAEAAPGLAHLMLRARDDPAAAALLPEAATALAGLAEEHPEGAAAAQVGAALPGVVEALTAWGWGQDGTAGSGAVEVDTAGLATAAEALWSLTLSSSTAKFAAGHAGAVPPLVRALGGRMSEAREEAVGALWSLAMEASNARAMIAEGAATHLIPLLEVGSAAGREAAAGTLELCALAADECKLALLEAGAARSLLRAARRAAPGSRVQAQATSALLACSAWASVSVPSGSRESGLGAPRGSPQAVAALREALREALQHALPSEAQALAPAPLEPVQESLGALVVYATLHVALSVTASAEAEAEAVDNGGWEYVSATERSVAQPVVASDAQAQALRRQAAAELEAARTLLGFATRATAAGSLPVSGGGAPPDTREAGALTEGAGEGGSHREARAGVAAVVRYLPVLALVELTGGEVAAGRQVAALAGRRAVGAFAAELVGTNTVEELQAQRGAERAAAAVVPHVVRVLAHGSAMAKAQAAYTLRALWDTCEELRLSILEAEAVAPLGRLLASAGAAGKEEAAALMWSVSQLSENARQVLTDMGVPASLIGMLSAGGSSMAERQAAVGALWSLALIPSVLDAVVAEGAVPYLVALLASGTAAAREAAAGVLQLAAHCDVHKGPITWAEGAEGLVELVLDEAASGTARDQAALAMQALCMYQGDTSAKLELAAEAARDLLAFLRRGGGGLVEVAPLAQLLVHLARDLVELRSLQLGGSAASAAEVAAWPGYGGSLAVVDRLVQSGAHATRLRAAGCLKALSVRSKVALMAAGRLPELLQYTGAWSVEALVEVLRSRQSYRRGGGGRSLPGSGEASAGGPEHRSSMAATGQHNRDPGGGERGGGAPGLARRCAAALCEAAREDVQVAAMVVGEGWAEEVVEAASGVLERVEDSDGGQHEEAAMVLWRLGCLSAKVLQLVEQRGLTEAVMVGLGIGSAAGAYLREVQTPPSVLWALFTIPALAPLSVAGAPAVTVEDAAGYRSPTVLEPAMHDIMQVLRNGTTVGREAAAWTAVRLCSSNPANRTLFVKRGNLVAVLVELATERQLAQEDATSPTAPSALGAEFAKALMELVRRAQEEHQHQLGVANHLRRWLSRLEGTALRLDASVDETAGEVREVLQAVWSIPIDEEAGQRQKRAELVEVVYSILRCRSESFDQIQ</sequence>
<keyword evidence="4" id="KW-1185">Reference proteome</keyword>
<dbReference type="SMART" id="SM00185">
    <property type="entry name" value="ARM"/>
    <property type="match status" value="23"/>
</dbReference>
<feature type="region of interest" description="Disordered" evidence="2">
    <location>
        <begin position="1919"/>
        <end position="1948"/>
    </location>
</feature>
<evidence type="ECO:0000256" key="1">
    <source>
        <dbReference type="PROSITE-ProRule" id="PRU00259"/>
    </source>
</evidence>
<dbReference type="PROSITE" id="PS50176">
    <property type="entry name" value="ARM_REPEAT"/>
    <property type="match status" value="1"/>
</dbReference>
<evidence type="ECO:0000313" key="4">
    <source>
        <dbReference type="Proteomes" id="UP001190700"/>
    </source>
</evidence>
<evidence type="ECO:0000256" key="2">
    <source>
        <dbReference type="SAM" id="MobiDB-lite"/>
    </source>
</evidence>
<feature type="compositionally biased region" description="Acidic residues" evidence="2">
    <location>
        <begin position="1476"/>
        <end position="1488"/>
    </location>
</feature>
<feature type="region of interest" description="Disordered" evidence="2">
    <location>
        <begin position="4071"/>
        <end position="4103"/>
    </location>
</feature>
<feature type="region of interest" description="Disordered" evidence="2">
    <location>
        <begin position="1655"/>
        <end position="1677"/>
    </location>
</feature>
<protein>
    <submittedName>
        <fullName evidence="3">Uncharacterized protein</fullName>
    </submittedName>
</protein>
<feature type="region of interest" description="Disordered" evidence="2">
    <location>
        <begin position="5804"/>
        <end position="5832"/>
    </location>
</feature>
<gene>
    <name evidence="3" type="ORF">CYMTET_48699</name>
</gene>
<accession>A0AAE0BRQ5</accession>
<feature type="region of interest" description="Disordered" evidence="2">
    <location>
        <begin position="3372"/>
        <end position="3397"/>
    </location>
</feature>
<feature type="compositionally biased region" description="Acidic residues" evidence="2">
    <location>
        <begin position="3770"/>
        <end position="3799"/>
    </location>
</feature>
<feature type="region of interest" description="Disordered" evidence="2">
    <location>
        <begin position="3765"/>
        <end position="3834"/>
    </location>
</feature>
<evidence type="ECO:0000313" key="3">
    <source>
        <dbReference type="EMBL" id="KAK3241543.1"/>
    </source>
</evidence>
<dbReference type="PANTHER" id="PTHR46043">
    <property type="entry name" value="ARM REPEAT SUPERFAMILY PROTEIN"/>
    <property type="match status" value="1"/>
</dbReference>
<reference evidence="3 4" key="1">
    <citation type="journal article" date="2015" name="Genome Biol. Evol.">
        <title>Comparative Genomics of a Bacterivorous Green Alga Reveals Evolutionary Causalities and Consequences of Phago-Mixotrophic Mode of Nutrition.</title>
        <authorList>
            <person name="Burns J.A."/>
            <person name="Paasch A."/>
            <person name="Narechania A."/>
            <person name="Kim E."/>
        </authorList>
    </citation>
    <scope>NUCLEOTIDE SEQUENCE [LARGE SCALE GENOMIC DNA]</scope>
    <source>
        <strain evidence="3 4">PLY_AMNH</strain>
    </source>
</reference>
<feature type="compositionally biased region" description="Gly residues" evidence="2">
    <location>
        <begin position="4078"/>
        <end position="4093"/>
    </location>
</feature>
<name>A0AAE0BRQ5_9CHLO</name>
<dbReference type="InterPro" id="IPR016024">
    <property type="entry name" value="ARM-type_fold"/>
</dbReference>
<feature type="repeat" description="ARM" evidence="1">
    <location>
        <begin position="6123"/>
        <end position="6165"/>
    </location>
</feature>
<dbReference type="InterPro" id="IPR000225">
    <property type="entry name" value="Armadillo"/>
</dbReference>
<feature type="region of interest" description="Disordered" evidence="2">
    <location>
        <begin position="6377"/>
        <end position="6406"/>
    </location>
</feature>
<feature type="region of interest" description="Disordered" evidence="2">
    <location>
        <begin position="1467"/>
        <end position="1491"/>
    </location>
</feature>
<dbReference type="EMBL" id="LGRX02033371">
    <property type="protein sequence ID" value="KAK3241543.1"/>
    <property type="molecule type" value="Genomic_DNA"/>
</dbReference>
<feature type="region of interest" description="Disordered" evidence="2">
    <location>
        <begin position="6813"/>
        <end position="6858"/>
    </location>
</feature>
<feature type="compositionally biased region" description="Low complexity" evidence="2">
    <location>
        <begin position="3802"/>
        <end position="3814"/>
    </location>
</feature>
<feature type="region of interest" description="Disordered" evidence="2">
    <location>
        <begin position="807"/>
        <end position="833"/>
    </location>
</feature>
<dbReference type="Gene3D" id="1.25.10.10">
    <property type="entry name" value="Leucine-rich Repeat Variant"/>
    <property type="match status" value="13"/>
</dbReference>
<dbReference type="Proteomes" id="UP001190700">
    <property type="component" value="Unassembled WGS sequence"/>
</dbReference>
<feature type="region of interest" description="Disordered" evidence="2">
    <location>
        <begin position="2068"/>
        <end position="2087"/>
    </location>
</feature>
<organism evidence="3 4">
    <name type="scientific">Cymbomonas tetramitiformis</name>
    <dbReference type="NCBI Taxonomy" id="36881"/>
    <lineage>
        <taxon>Eukaryota</taxon>
        <taxon>Viridiplantae</taxon>
        <taxon>Chlorophyta</taxon>
        <taxon>Pyramimonadophyceae</taxon>
        <taxon>Pyramimonadales</taxon>
        <taxon>Pyramimonadaceae</taxon>
        <taxon>Cymbomonas</taxon>
    </lineage>
</organism>
<dbReference type="InterPro" id="IPR011989">
    <property type="entry name" value="ARM-like"/>
</dbReference>
<feature type="compositionally biased region" description="Basic and acidic residues" evidence="2">
    <location>
        <begin position="1923"/>
        <end position="1945"/>
    </location>
</feature>
<comment type="caution">
    <text evidence="3">The sequence shown here is derived from an EMBL/GenBank/DDBJ whole genome shotgun (WGS) entry which is preliminary data.</text>
</comment>
<proteinExistence type="predicted"/>